<organism evidence="2 3">
    <name type="scientific">Nocardia cyriacigeorgica</name>
    <dbReference type="NCBI Taxonomy" id="135487"/>
    <lineage>
        <taxon>Bacteria</taxon>
        <taxon>Bacillati</taxon>
        <taxon>Actinomycetota</taxon>
        <taxon>Actinomycetes</taxon>
        <taxon>Mycobacteriales</taxon>
        <taxon>Nocardiaceae</taxon>
        <taxon>Nocardia</taxon>
    </lineage>
</organism>
<evidence type="ECO:0000259" key="1">
    <source>
        <dbReference type="Pfam" id="PF24740"/>
    </source>
</evidence>
<protein>
    <recommendedName>
        <fullName evidence="1">DUF7691 domain-containing protein</fullName>
    </recommendedName>
</protein>
<feature type="domain" description="DUF7691" evidence="1">
    <location>
        <begin position="1"/>
        <end position="185"/>
    </location>
</feature>
<comment type="caution">
    <text evidence="2">The sequence shown here is derived from an EMBL/GenBank/DDBJ whole genome shotgun (WGS) entry which is preliminary data.</text>
</comment>
<accession>A0A6P1CVT6</accession>
<name>A0A6P1CVT6_9NOCA</name>
<dbReference type="Pfam" id="PF24740">
    <property type="entry name" value="DUF7691"/>
    <property type="match status" value="1"/>
</dbReference>
<reference evidence="2 3" key="1">
    <citation type="submission" date="2020-01" db="EMBL/GenBank/DDBJ databases">
        <title>Genetics and antimicrobial susceptibilities of Nocardia species isolated from the soil; a comparison with species isolated from humans.</title>
        <authorList>
            <person name="Carrasco G."/>
            <person name="Monzon S."/>
            <person name="Sansegundo M."/>
            <person name="Garcia E."/>
            <person name="Garrido N."/>
            <person name="Medina M.J."/>
            <person name="Villalon P."/>
            <person name="Ramirez-Arocha A.C."/>
            <person name="Jimenez P."/>
            <person name="Cuesta I."/>
            <person name="Valdezate S."/>
        </authorList>
    </citation>
    <scope>NUCLEOTIDE SEQUENCE [LARGE SCALE GENOMIC DNA]</scope>
    <source>
        <strain evidence="2 3">CNM20110626</strain>
    </source>
</reference>
<dbReference type="EMBL" id="JAAGVB010000093">
    <property type="protein sequence ID" value="NEW36698.1"/>
    <property type="molecule type" value="Genomic_DNA"/>
</dbReference>
<gene>
    <name evidence="2" type="ORF">GV791_29670</name>
</gene>
<evidence type="ECO:0000313" key="2">
    <source>
        <dbReference type="EMBL" id="NEW36698.1"/>
    </source>
</evidence>
<evidence type="ECO:0000313" key="3">
    <source>
        <dbReference type="Proteomes" id="UP000471166"/>
    </source>
</evidence>
<dbReference type="InterPro" id="IPR056108">
    <property type="entry name" value="DUF7691"/>
</dbReference>
<dbReference type="RefSeq" id="WP_163848249.1">
    <property type="nucleotide sequence ID" value="NZ_AP026979.1"/>
</dbReference>
<sequence>MGYGIMAYTVEVKHLLAPSTFTSEPEKFFDWMTQVHAHSLDRPEIRTALRELFFSQSPTSSEGWAYGYALKVLCERFGGWLPNSHWYPFGSDAFDAARAALRSLDIDFDPESLIYSGSPVDLPPIDDFPCIGHLTLAELKPLAESFNAADLSAIEETSLVDSIAELRGWVNTCVEGDSDLVCFYH</sequence>
<proteinExistence type="predicted"/>
<dbReference type="AlphaFoldDB" id="A0A6P1CVT6"/>
<dbReference type="Proteomes" id="UP000471166">
    <property type="component" value="Unassembled WGS sequence"/>
</dbReference>